<name>A0A3A4QX46_9BACT</name>
<keyword evidence="2" id="KW-0808">Transferase</keyword>
<dbReference type="SUPFAM" id="SSF53756">
    <property type="entry name" value="UDP-Glycosyltransferase/glycogen phosphorylase"/>
    <property type="match status" value="1"/>
</dbReference>
<dbReference type="EMBL" id="QZJZ01000066">
    <property type="protein sequence ID" value="RJP58475.1"/>
    <property type="molecule type" value="Genomic_DNA"/>
</dbReference>
<dbReference type="GO" id="GO:0016757">
    <property type="term" value="F:glycosyltransferase activity"/>
    <property type="evidence" value="ECO:0007669"/>
    <property type="project" value="InterPro"/>
</dbReference>
<dbReference type="InterPro" id="IPR001296">
    <property type="entry name" value="Glyco_trans_1"/>
</dbReference>
<feature type="domain" description="Glycosyl transferase family 1" evidence="1">
    <location>
        <begin position="161"/>
        <end position="338"/>
    </location>
</feature>
<organism evidence="2 3">
    <name type="scientific">Candidatus Auribacter fodinae</name>
    <dbReference type="NCBI Taxonomy" id="2093366"/>
    <lineage>
        <taxon>Bacteria</taxon>
        <taxon>Pseudomonadati</taxon>
        <taxon>Candidatus Auribacterota</taxon>
        <taxon>Candidatus Auribacteria</taxon>
        <taxon>Candidatus Auribacterales</taxon>
        <taxon>Candidatus Auribacteraceae</taxon>
        <taxon>Candidatus Auribacter</taxon>
    </lineage>
</organism>
<accession>A0A3A4QX46</accession>
<gene>
    <name evidence="2" type="ORF">C4541_07915</name>
</gene>
<dbReference type="PANTHER" id="PTHR12526">
    <property type="entry name" value="GLYCOSYLTRANSFERASE"/>
    <property type="match status" value="1"/>
</dbReference>
<comment type="caution">
    <text evidence="2">The sequence shown here is derived from an EMBL/GenBank/DDBJ whole genome shotgun (WGS) entry which is preliminary data.</text>
</comment>
<dbReference type="Gene3D" id="3.40.50.2000">
    <property type="entry name" value="Glycogen Phosphorylase B"/>
    <property type="match status" value="2"/>
</dbReference>
<evidence type="ECO:0000259" key="1">
    <source>
        <dbReference type="Pfam" id="PF00534"/>
    </source>
</evidence>
<protein>
    <submittedName>
        <fullName evidence="2">Glycosyltransferase</fullName>
    </submittedName>
</protein>
<evidence type="ECO:0000313" key="2">
    <source>
        <dbReference type="EMBL" id="RJP58475.1"/>
    </source>
</evidence>
<dbReference type="Proteomes" id="UP000266426">
    <property type="component" value="Unassembled WGS sequence"/>
</dbReference>
<sequence>MIKHPRISIAFISHFFGIGGIERTFLSIAEQLKYKEYAFHFINLSSPVFQQRFQKCGLCYYSPDYHEVIQYLRDNQVAIVQTGNCDEGSYLAYLAGVPVIVERPDGFSSAFLSDKTPVDAVICSTRKVAEKVQELYPHKYSRLIFNGVDTRRFQPRCYLLQRRQHDISEDAVIIGYCGRIAEEKCIDKLIKVFARTLQSHERAFLIIAGSEHRPEDGYRDRLLEQIHTLHISHAVRFMEPTEKPEELYPLFDIAVLSSGSFYQEGVGYVTEGVPNAVMEAMSCSLPIMATDSGETSALVRNGENGFIVDVNDWEGFQEKLSLLIVNTALRMTMGRKSRAIVENEFTIEAMVDSYEEVYEYTCSDLFRNKYPNRRHGMDEHFLSHPFAWTDPGHKKISILLIRSASDAITSGIYNDIHKKLRSYSLSVFCHESHLENTAQYTHIKDIFSFSGTPRFEIQRLRTHIDHIRSKKFDYVIFGINDLLGKEYENVFECIQAIGHHNTIIVNRLNRKFRFPIN</sequence>
<dbReference type="CDD" id="cd03801">
    <property type="entry name" value="GT4_PimA-like"/>
    <property type="match status" value="1"/>
</dbReference>
<proteinExistence type="predicted"/>
<dbReference type="Pfam" id="PF00534">
    <property type="entry name" value="Glycos_transf_1"/>
    <property type="match status" value="1"/>
</dbReference>
<dbReference type="AlphaFoldDB" id="A0A3A4QX46"/>
<reference evidence="2 3" key="1">
    <citation type="journal article" date="2017" name="ISME J.">
        <title>Energy and carbon metabolisms in a deep terrestrial subsurface fluid microbial community.</title>
        <authorList>
            <person name="Momper L."/>
            <person name="Jungbluth S.P."/>
            <person name="Lee M.D."/>
            <person name="Amend J.P."/>
        </authorList>
    </citation>
    <scope>NUCLEOTIDE SEQUENCE [LARGE SCALE GENOMIC DNA]</scope>
    <source>
        <strain evidence="2">SURF_26</strain>
    </source>
</reference>
<evidence type="ECO:0000313" key="3">
    <source>
        <dbReference type="Proteomes" id="UP000266426"/>
    </source>
</evidence>